<comment type="caution">
    <text evidence="6">The sequence shown here is derived from an EMBL/GenBank/DDBJ whole genome shotgun (WGS) entry which is preliminary data.</text>
</comment>
<dbReference type="GO" id="GO:0004190">
    <property type="term" value="F:aspartic-type endopeptidase activity"/>
    <property type="evidence" value="ECO:0007669"/>
    <property type="project" value="InterPro"/>
</dbReference>
<feature type="active site" evidence="2">
    <location>
        <position position="284"/>
    </location>
</feature>
<keyword evidence="3" id="KW-1015">Disulfide bond</keyword>
<dbReference type="CDD" id="cd05471">
    <property type="entry name" value="pepsin_like"/>
    <property type="match status" value="1"/>
</dbReference>
<dbReference type="SUPFAM" id="SSF50630">
    <property type="entry name" value="Acid proteases"/>
    <property type="match status" value="1"/>
</dbReference>
<dbReference type="InterPro" id="IPR033121">
    <property type="entry name" value="PEPTIDASE_A1"/>
</dbReference>
<keyword evidence="7" id="KW-1185">Reference proteome</keyword>
<dbReference type="PANTHER" id="PTHR47966">
    <property type="entry name" value="BETA-SITE APP-CLEAVING ENZYME, ISOFORM A-RELATED"/>
    <property type="match status" value="1"/>
</dbReference>
<dbReference type="PANTHER" id="PTHR47966:SF74">
    <property type="entry name" value="AGR407CP"/>
    <property type="match status" value="1"/>
</dbReference>
<feature type="active site" evidence="2">
    <location>
        <position position="70"/>
    </location>
</feature>
<reference evidence="6 7" key="1">
    <citation type="submission" date="2024-01" db="EMBL/GenBank/DDBJ databases">
        <title>A draft genome for a cacao thread blight-causing isolate of Paramarasmius palmivorus.</title>
        <authorList>
            <person name="Baruah I.K."/>
            <person name="Bukari Y."/>
            <person name="Amoako-Attah I."/>
            <person name="Meinhardt L.W."/>
            <person name="Bailey B.A."/>
            <person name="Cohen S.P."/>
        </authorList>
    </citation>
    <scope>NUCLEOTIDE SEQUENCE [LARGE SCALE GENOMIC DNA]</scope>
    <source>
        <strain evidence="6 7">GH-12</strain>
    </source>
</reference>
<feature type="signal peptide" evidence="4">
    <location>
        <begin position="1"/>
        <end position="18"/>
    </location>
</feature>
<feature type="domain" description="Peptidase A1" evidence="5">
    <location>
        <begin position="54"/>
        <end position="399"/>
    </location>
</feature>
<feature type="chain" id="PRO_5043967866" description="Peptidase A1 domain-containing protein" evidence="4">
    <location>
        <begin position="19"/>
        <end position="554"/>
    </location>
</feature>
<feature type="disulfide bond" evidence="3">
    <location>
        <begin position="83"/>
        <end position="88"/>
    </location>
</feature>
<proteinExistence type="inferred from homology"/>
<evidence type="ECO:0000256" key="3">
    <source>
        <dbReference type="PIRSR" id="PIRSR601461-2"/>
    </source>
</evidence>
<evidence type="ECO:0000256" key="1">
    <source>
        <dbReference type="ARBA" id="ARBA00007447"/>
    </source>
</evidence>
<evidence type="ECO:0000259" key="5">
    <source>
        <dbReference type="PROSITE" id="PS51767"/>
    </source>
</evidence>
<dbReference type="Gene3D" id="2.40.70.10">
    <property type="entry name" value="Acid Proteases"/>
    <property type="match status" value="2"/>
</dbReference>
<dbReference type="Proteomes" id="UP001383192">
    <property type="component" value="Unassembled WGS sequence"/>
</dbReference>
<accession>A0AAW0DJT2</accession>
<evidence type="ECO:0000313" key="6">
    <source>
        <dbReference type="EMBL" id="KAK7051004.1"/>
    </source>
</evidence>
<name>A0AAW0DJT2_9AGAR</name>
<evidence type="ECO:0000256" key="2">
    <source>
        <dbReference type="PIRSR" id="PIRSR601461-1"/>
    </source>
</evidence>
<dbReference type="GO" id="GO:0006508">
    <property type="term" value="P:proteolysis"/>
    <property type="evidence" value="ECO:0007669"/>
    <property type="project" value="InterPro"/>
</dbReference>
<gene>
    <name evidence="6" type="ORF">VNI00_005116</name>
</gene>
<dbReference type="EMBL" id="JAYKXP010000014">
    <property type="protein sequence ID" value="KAK7051004.1"/>
    <property type="molecule type" value="Genomic_DNA"/>
</dbReference>
<dbReference type="InterPro" id="IPR001461">
    <property type="entry name" value="Aspartic_peptidase_A1"/>
</dbReference>
<dbReference type="InterPro" id="IPR021109">
    <property type="entry name" value="Peptidase_aspartic_dom_sf"/>
</dbReference>
<dbReference type="Pfam" id="PF00026">
    <property type="entry name" value="Asp"/>
    <property type="match status" value="1"/>
</dbReference>
<feature type="disulfide bond" evidence="3">
    <location>
        <begin position="320"/>
        <end position="354"/>
    </location>
</feature>
<evidence type="ECO:0000256" key="4">
    <source>
        <dbReference type="SAM" id="SignalP"/>
    </source>
</evidence>
<dbReference type="PRINTS" id="PR00792">
    <property type="entry name" value="PEPSIN"/>
</dbReference>
<comment type="similarity">
    <text evidence="1">Belongs to the peptidase A1 family.</text>
</comment>
<evidence type="ECO:0000313" key="7">
    <source>
        <dbReference type="Proteomes" id="UP001383192"/>
    </source>
</evidence>
<dbReference type="InterPro" id="IPR034164">
    <property type="entry name" value="Pepsin-like_dom"/>
</dbReference>
<dbReference type="AlphaFoldDB" id="A0AAW0DJT2"/>
<keyword evidence="4" id="KW-0732">Signal</keyword>
<sequence length="554" mass="58812">MRFSFLVTLFVFFAGVLGRNTSPKVPTLLSRGLAVDGVNATIVSLTLASDHQSYYVVLRTGEISFRVALDTASSDLWILSSQCSTSSCAEAPRYPLTYNSPTFSVVNANSTKYEVRYADGTAASGFVAKEDIHIGNMSLPQQAFGMVTTSNVTFVDRESGILGLGFPRLSRIDRNVTGSAPLLTTLSENGLLDYPLFGLSLTRNSSGTLALGAIDGTVVTNLSRIGWNEVVQFPPIGSERNVSSYWQWALPLRGISVNDGVVADVSLSPSYPDITGGFPIAMFDVGTSGVYGPWSDVAKIFESIEESRLVDAGGQWAVPCSTKATITFTFGSQNFTLQPTDYLIGPTTGNPTLCLSWPRAVSPSPDGIDWQLGSPFLRTVYSIFSYGIDTKEPPMIGLYALNNSVLPQSQAALSSFFSSISVTLPTTLPNFLLPTPTVTVPPYSLNSSINAPTGGIVTSELANSTYSPIFAQEATNLSALPIITAEPTVATITLTDPAGSVSTTTSHMSMASVALGVPPGWNAATSTTQVPAIFMSLLPVVIAWISFHTGLMSQ</sequence>
<organism evidence="6 7">
    <name type="scientific">Paramarasmius palmivorus</name>
    <dbReference type="NCBI Taxonomy" id="297713"/>
    <lineage>
        <taxon>Eukaryota</taxon>
        <taxon>Fungi</taxon>
        <taxon>Dikarya</taxon>
        <taxon>Basidiomycota</taxon>
        <taxon>Agaricomycotina</taxon>
        <taxon>Agaricomycetes</taxon>
        <taxon>Agaricomycetidae</taxon>
        <taxon>Agaricales</taxon>
        <taxon>Marasmiineae</taxon>
        <taxon>Marasmiaceae</taxon>
        <taxon>Paramarasmius</taxon>
    </lineage>
</organism>
<dbReference type="PROSITE" id="PS51767">
    <property type="entry name" value="PEPTIDASE_A1"/>
    <property type="match status" value="1"/>
</dbReference>
<protein>
    <recommendedName>
        <fullName evidence="5">Peptidase A1 domain-containing protein</fullName>
    </recommendedName>
</protein>